<dbReference type="Proteomes" id="UP001171111">
    <property type="component" value="Unassembled WGS sequence"/>
</dbReference>
<name>A0ABT8T8X4_9BACT</name>
<keyword evidence="1" id="KW-0732">Signal</keyword>
<comment type="caution">
    <text evidence="2">The sequence shown here is derived from an EMBL/GenBank/DDBJ whole genome shotgun (WGS) entry which is preliminary data.</text>
</comment>
<organism evidence="2 3">
    <name type="scientific">Campylobacter magnus</name>
    <dbReference type="NCBI Taxonomy" id="3026462"/>
    <lineage>
        <taxon>Bacteria</taxon>
        <taxon>Pseudomonadati</taxon>
        <taxon>Campylobacterota</taxon>
        <taxon>Epsilonproteobacteria</taxon>
        <taxon>Campylobacterales</taxon>
        <taxon>Campylobacteraceae</taxon>
        <taxon>Campylobacter</taxon>
    </lineage>
</organism>
<evidence type="ECO:0000256" key="1">
    <source>
        <dbReference type="SAM" id="SignalP"/>
    </source>
</evidence>
<evidence type="ECO:0008006" key="4">
    <source>
        <dbReference type="Google" id="ProtNLM"/>
    </source>
</evidence>
<feature type="chain" id="PRO_5045448906" description="Lipoprotein" evidence="1">
    <location>
        <begin position="21"/>
        <end position="161"/>
    </location>
</feature>
<reference evidence="2 3" key="1">
    <citation type="submission" date="2023-06" db="EMBL/GenBank/DDBJ databases">
        <title>Campylobacter magnum sp. nov., isolated from cecal contents of domestic pigs (Sus scrofa domesticus).</title>
        <authorList>
            <person name="Papic B."/>
            <person name="Gruntar I."/>
        </authorList>
    </citation>
    <scope>NUCLEOTIDE SEQUENCE [LARGE SCALE GENOMIC DNA]</scope>
    <source>
        <strain evidence="3">34484-21</strain>
    </source>
</reference>
<evidence type="ECO:0000313" key="3">
    <source>
        <dbReference type="Proteomes" id="UP001171111"/>
    </source>
</evidence>
<sequence length="161" mass="18592">MKKFIFLALFSAFFSTFIMGCSGKSVDEAQKRELLAYTQKFQQDNFLVVATYLNPIYSQENDQNDDFIISVYPQDAQILIESLKVNESDENISAHLLNDDEPLLKKLAFNSPWTKYYKISVPAKDSDTLKLEFKATSESSQPHQVLLVFQKISRSLYWSPR</sequence>
<dbReference type="PROSITE" id="PS51257">
    <property type="entry name" value="PROKAR_LIPOPROTEIN"/>
    <property type="match status" value="1"/>
</dbReference>
<feature type="signal peptide" evidence="1">
    <location>
        <begin position="1"/>
        <end position="20"/>
    </location>
</feature>
<proteinExistence type="predicted"/>
<keyword evidence="3" id="KW-1185">Reference proteome</keyword>
<dbReference type="EMBL" id="JAULJQ010000005">
    <property type="protein sequence ID" value="MDO2409448.1"/>
    <property type="molecule type" value="Genomic_DNA"/>
</dbReference>
<dbReference type="RefSeq" id="WP_302244318.1">
    <property type="nucleotide sequence ID" value="NZ_JAULJQ010000005.1"/>
</dbReference>
<protein>
    <recommendedName>
        <fullName evidence="4">Lipoprotein</fullName>
    </recommendedName>
</protein>
<evidence type="ECO:0000313" key="2">
    <source>
        <dbReference type="EMBL" id="MDO2409448.1"/>
    </source>
</evidence>
<gene>
    <name evidence="2" type="ORF">Q2362_04965</name>
</gene>
<accession>A0ABT8T8X4</accession>